<evidence type="ECO:0000256" key="1">
    <source>
        <dbReference type="SAM" id="MobiDB-lite"/>
    </source>
</evidence>
<feature type="region of interest" description="Disordered" evidence="1">
    <location>
        <begin position="16"/>
        <end position="41"/>
    </location>
</feature>
<reference evidence="2 3" key="2">
    <citation type="submission" date="2009-02" db="EMBL/GenBank/DDBJ databases">
        <title>Draft genome sequence of Clostridium methylpentosum (DSM 5476).</title>
        <authorList>
            <person name="Sudarsanam P."/>
            <person name="Ley R."/>
            <person name="Guruge J."/>
            <person name="Turnbaugh P.J."/>
            <person name="Mahowald M."/>
            <person name="Liep D."/>
            <person name="Gordon J."/>
        </authorList>
    </citation>
    <scope>NUCLEOTIDE SEQUENCE [LARGE SCALE GENOMIC DNA]</scope>
    <source>
        <strain evidence="2 3">DSM 5476</strain>
    </source>
</reference>
<evidence type="ECO:0000313" key="2">
    <source>
        <dbReference type="EMBL" id="EEG32092.1"/>
    </source>
</evidence>
<proteinExistence type="predicted"/>
<dbReference type="Proteomes" id="UP000003340">
    <property type="component" value="Unassembled WGS sequence"/>
</dbReference>
<gene>
    <name evidence="2" type="ORF">CLOSTMETH_00243</name>
</gene>
<evidence type="ECO:0000313" key="3">
    <source>
        <dbReference type="Proteomes" id="UP000003340"/>
    </source>
</evidence>
<accession>C0E8U8</accession>
<name>C0E8U8_9FIRM</name>
<comment type="caution">
    <text evidence="2">The sequence shown here is derived from an EMBL/GenBank/DDBJ whole genome shotgun (WGS) entry which is preliminary data.</text>
</comment>
<keyword evidence="3" id="KW-1185">Reference proteome</keyword>
<reference evidence="2 3" key="1">
    <citation type="submission" date="2009-01" db="EMBL/GenBank/DDBJ databases">
        <authorList>
            <person name="Fulton L."/>
            <person name="Clifton S."/>
            <person name="Fulton B."/>
            <person name="Xu J."/>
            <person name="Minx P."/>
            <person name="Pepin K.H."/>
            <person name="Johnson M."/>
            <person name="Bhonagiri V."/>
            <person name="Nash W.E."/>
            <person name="Mardis E.R."/>
            <person name="Wilson R.K."/>
        </authorList>
    </citation>
    <scope>NUCLEOTIDE SEQUENCE [LARGE SCALE GENOMIC DNA]</scope>
    <source>
        <strain evidence="2 3">DSM 5476</strain>
    </source>
</reference>
<dbReference type="HOGENOM" id="CLU_3268089_0_0_9"/>
<dbReference type="EMBL" id="ACEC01000010">
    <property type="protein sequence ID" value="EEG32092.1"/>
    <property type="molecule type" value="Genomic_DNA"/>
</dbReference>
<sequence>MCEVKQMKEKAAPYGCLAGEGGEAEGEGNFPSPKCWSKKTD</sequence>
<protein>
    <submittedName>
        <fullName evidence="2">Uncharacterized protein</fullName>
    </submittedName>
</protein>
<organism evidence="2 3">
    <name type="scientific">[Clostridium] methylpentosum DSM 5476</name>
    <dbReference type="NCBI Taxonomy" id="537013"/>
    <lineage>
        <taxon>Bacteria</taxon>
        <taxon>Bacillati</taxon>
        <taxon>Bacillota</taxon>
        <taxon>Clostridia</taxon>
        <taxon>Eubacteriales</taxon>
        <taxon>Oscillospiraceae</taxon>
        <taxon>Oscillospiraceae incertae sedis</taxon>
    </lineage>
</organism>
<dbReference type="AlphaFoldDB" id="C0E8U8"/>